<gene>
    <name evidence="7" type="ORF">PFISCL1PPCAC_14681</name>
</gene>
<dbReference type="Gene3D" id="1.20.1250.20">
    <property type="entry name" value="MFS general substrate transporter like domains"/>
    <property type="match status" value="1"/>
</dbReference>
<reference evidence="7" key="1">
    <citation type="submission" date="2023-10" db="EMBL/GenBank/DDBJ databases">
        <title>Genome assembly of Pristionchus species.</title>
        <authorList>
            <person name="Yoshida K."/>
            <person name="Sommer R.J."/>
        </authorList>
    </citation>
    <scope>NUCLEOTIDE SEQUENCE</scope>
    <source>
        <strain evidence="7">RS5133</strain>
    </source>
</reference>
<feature type="transmembrane region" description="Helical" evidence="5">
    <location>
        <begin position="111"/>
        <end position="129"/>
    </location>
</feature>
<feature type="transmembrane region" description="Helical" evidence="5">
    <location>
        <begin position="174"/>
        <end position="192"/>
    </location>
</feature>
<dbReference type="InterPro" id="IPR036259">
    <property type="entry name" value="MFS_trans_sf"/>
</dbReference>
<evidence type="ECO:0000256" key="4">
    <source>
        <dbReference type="ARBA" id="ARBA00023136"/>
    </source>
</evidence>
<feature type="transmembrane region" description="Helical" evidence="5">
    <location>
        <begin position="441"/>
        <end position="466"/>
    </location>
</feature>
<dbReference type="PROSITE" id="PS50850">
    <property type="entry name" value="MFS"/>
    <property type="match status" value="1"/>
</dbReference>
<evidence type="ECO:0000256" key="5">
    <source>
        <dbReference type="SAM" id="Phobius"/>
    </source>
</evidence>
<sequence length="495" mass="54435">LTLSLSLSLLPFPISLLSMQPSRVLFIRLFSIGWLLTTITNFPAAFTHTSLNTAVHLVNSYLNESYSNRGTPLEHAELVLFKSGMNNVWYAAQVAGALLSAVVCDRLGRKFAYIASIFMMSSASALQTLSTTLLPFPELMIVGRIIMALFSPLSDAALILYLQECAPTHLRGTLSSLFSTGYAVMCLIGMPLGHESLLGHSLPLLLFIPLPVGLLSLIFLVFMPETPKYLMITKRDRVGALRSLAFFQGKSDHESTLEALTQEMNNNNDTKSGDGSLKSLLTTPHLRRAMFLSISALFLTLPFYPILQSSTHFFTTIGMERSYAQIQSTLLMVLLTISCLVSTSLMDVIPRRKLLLTFSTLAYSSLFVFSLAAQFGYTTVASIAVFSFLFAYGVGIGPVAWCLSPELVPLSHRSIMFCICYASHSILVVITNFMTIPLFDIIGGICFIPIFIVPAFLLIILLYFYLPETAGRETHDIIHELRCAGKIVGEKAIGA</sequence>
<evidence type="ECO:0000256" key="2">
    <source>
        <dbReference type="ARBA" id="ARBA00022692"/>
    </source>
</evidence>
<dbReference type="InterPro" id="IPR020846">
    <property type="entry name" value="MFS_dom"/>
</dbReference>
<feature type="non-terminal residue" evidence="7">
    <location>
        <position position="1"/>
    </location>
</feature>
<feature type="transmembrane region" description="Helical" evidence="5">
    <location>
        <begin position="322"/>
        <end position="342"/>
    </location>
</feature>
<evidence type="ECO:0000256" key="1">
    <source>
        <dbReference type="ARBA" id="ARBA00004141"/>
    </source>
</evidence>
<dbReference type="EMBL" id="BTSY01000004">
    <property type="protein sequence ID" value="GMT23384.1"/>
    <property type="molecule type" value="Genomic_DNA"/>
</dbReference>
<dbReference type="PANTHER" id="PTHR23503:SF49">
    <property type="entry name" value="MAJOR FACILITATOR SUPERFAMILY (MFS) PROFILE DOMAIN-CONTAINING PROTEIN"/>
    <property type="match status" value="1"/>
</dbReference>
<organism evidence="7 8">
    <name type="scientific">Pristionchus fissidentatus</name>
    <dbReference type="NCBI Taxonomy" id="1538716"/>
    <lineage>
        <taxon>Eukaryota</taxon>
        <taxon>Metazoa</taxon>
        <taxon>Ecdysozoa</taxon>
        <taxon>Nematoda</taxon>
        <taxon>Chromadorea</taxon>
        <taxon>Rhabditida</taxon>
        <taxon>Rhabditina</taxon>
        <taxon>Diplogasteromorpha</taxon>
        <taxon>Diplogasteroidea</taxon>
        <taxon>Neodiplogasteridae</taxon>
        <taxon>Pristionchus</taxon>
    </lineage>
</organism>
<comment type="subcellular location">
    <subcellularLocation>
        <location evidence="1">Membrane</location>
        <topology evidence="1">Multi-pass membrane protein</topology>
    </subcellularLocation>
</comment>
<dbReference type="AlphaFoldDB" id="A0AAV5VYC0"/>
<evidence type="ECO:0000313" key="8">
    <source>
        <dbReference type="Proteomes" id="UP001432322"/>
    </source>
</evidence>
<dbReference type="Proteomes" id="UP001432322">
    <property type="component" value="Unassembled WGS sequence"/>
</dbReference>
<keyword evidence="8" id="KW-1185">Reference proteome</keyword>
<dbReference type="PANTHER" id="PTHR23503">
    <property type="entry name" value="SOLUTE CARRIER FAMILY 2"/>
    <property type="match status" value="1"/>
</dbReference>
<name>A0AAV5VYC0_9BILA</name>
<dbReference type="InterPro" id="IPR045263">
    <property type="entry name" value="GLUT"/>
</dbReference>
<feature type="transmembrane region" description="Helical" evidence="5">
    <location>
        <begin position="204"/>
        <end position="223"/>
    </location>
</feature>
<dbReference type="Pfam" id="PF00083">
    <property type="entry name" value="Sugar_tr"/>
    <property type="match status" value="1"/>
</dbReference>
<feature type="transmembrane region" description="Helical" evidence="5">
    <location>
        <begin position="25"/>
        <end position="46"/>
    </location>
</feature>
<proteinExistence type="predicted"/>
<feature type="domain" description="Major facilitator superfamily (MFS) profile" evidence="6">
    <location>
        <begin position="33"/>
        <end position="470"/>
    </location>
</feature>
<feature type="transmembrane region" description="Helical" evidence="5">
    <location>
        <begin position="141"/>
        <end position="162"/>
    </location>
</feature>
<dbReference type="InterPro" id="IPR005828">
    <property type="entry name" value="MFS_sugar_transport-like"/>
</dbReference>
<keyword evidence="3 5" id="KW-1133">Transmembrane helix</keyword>
<dbReference type="SUPFAM" id="SSF103473">
    <property type="entry name" value="MFS general substrate transporter"/>
    <property type="match status" value="1"/>
</dbReference>
<feature type="transmembrane region" description="Helical" evidence="5">
    <location>
        <begin position="354"/>
        <end position="377"/>
    </location>
</feature>
<feature type="transmembrane region" description="Helical" evidence="5">
    <location>
        <begin position="415"/>
        <end position="435"/>
    </location>
</feature>
<evidence type="ECO:0000259" key="6">
    <source>
        <dbReference type="PROSITE" id="PS50850"/>
    </source>
</evidence>
<feature type="transmembrane region" description="Helical" evidence="5">
    <location>
        <begin position="383"/>
        <end position="403"/>
    </location>
</feature>
<dbReference type="GO" id="GO:0016020">
    <property type="term" value="C:membrane"/>
    <property type="evidence" value="ECO:0007669"/>
    <property type="project" value="UniProtKB-SubCell"/>
</dbReference>
<keyword evidence="2 5" id="KW-0812">Transmembrane</keyword>
<keyword evidence="4 5" id="KW-0472">Membrane</keyword>
<evidence type="ECO:0000313" key="7">
    <source>
        <dbReference type="EMBL" id="GMT23384.1"/>
    </source>
</evidence>
<evidence type="ECO:0000256" key="3">
    <source>
        <dbReference type="ARBA" id="ARBA00022989"/>
    </source>
</evidence>
<comment type="caution">
    <text evidence="7">The sequence shown here is derived from an EMBL/GenBank/DDBJ whole genome shotgun (WGS) entry which is preliminary data.</text>
</comment>
<dbReference type="GO" id="GO:0015149">
    <property type="term" value="F:hexose transmembrane transporter activity"/>
    <property type="evidence" value="ECO:0007669"/>
    <property type="project" value="TreeGrafter"/>
</dbReference>
<accession>A0AAV5VYC0</accession>
<feature type="transmembrane region" description="Helical" evidence="5">
    <location>
        <begin position="289"/>
        <end position="307"/>
    </location>
</feature>
<protein>
    <recommendedName>
        <fullName evidence="6">Major facilitator superfamily (MFS) profile domain-containing protein</fullName>
    </recommendedName>
</protein>